<dbReference type="FunCoup" id="Q54F32">
    <property type="interactions" value="28"/>
</dbReference>
<evidence type="ECO:0000313" key="7">
    <source>
        <dbReference type="EMBL" id="EAL61856.1"/>
    </source>
</evidence>
<dbReference type="Proteomes" id="UP000002195">
    <property type="component" value="Unassembled WGS sequence"/>
</dbReference>
<evidence type="ECO:0000256" key="5">
    <source>
        <dbReference type="RuleBase" id="RU365044"/>
    </source>
</evidence>
<keyword evidence="2 5" id="KW-0479">Metal-binding</keyword>
<dbReference type="InterPro" id="IPR028427">
    <property type="entry name" value="Met_Sox_Rdtase_MsrB"/>
</dbReference>
<dbReference type="PhylomeDB" id="Q54F32"/>
<dbReference type="STRING" id="44689.Q54F32"/>
<dbReference type="PaxDb" id="44689-DDB0305282"/>
<dbReference type="EMBL" id="AAFI02000175">
    <property type="protein sequence ID" value="EAL61856.1"/>
    <property type="molecule type" value="Genomic_DNA"/>
</dbReference>
<keyword evidence="3 5" id="KW-0862">Zinc</keyword>
<dbReference type="SMR" id="Q54F32"/>
<dbReference type="EC" id="1.8.4.12" evidence="5"/>
<comment type="similarity">
    <text evidence="1 5">Belongs to the MsrB Met sulfoxide reductase family.</text>
</comment>
<evidence type="ECO:0000256" key="1">
    <source>
        <dbReference type="ARBA" id="ARBA00007174"/>
    </source>
</evidence>
<dbReference type="InterPro" id="IPR002579">
    <property type="entry name" value="Met_Sox_Rdtase_MsrB_dom"/>
</dbReference>
<evidence type="ECO:0000256" key="3">
    <source>
        <dbReference type="ARBA" id="ARBA00022833"/>
    </source>
</evidence>
<dbReference type="InterPro" id="IPR011057">
    <property type="entry name" value="Mss4-like_sf"/>
</dbReference>
<evidence type="ECO:0000256" key="4">
    <source>
        <dbReference type="ARBA" id="ARBA00023002"/>
    </source>
</evidence>
<dbReference type="GeneID" id="8628006"/>
<sequence length="190" mass="21943">MKRFLFNLKTTTFQRSFNNRLLFPINNIYISNNNNNICINLNNNNNNNNNNNKRHYCNNKMNLSEDEWRVKLTPAQFKVLREKGTERPDSGEYNKNYEKGVYNCAACDTPLFKSEHKFSSGCGWPSFYDSIPGALVLHEDPSLPGRPRTEICCAKCGSHMGHVFKGEKFNTPIDQRHCVNSISLKFLPKK</sequence>
<dbReference type="GO" id="GO:0046872">
    <property type="term" value="F:metal ion binding"/>
    <property type="evidence" value="ECO:0007669"/>
    <property type="project" value="UniProtKB-KW"/>
</dbReference>
<feature type="domain" description="MsrB" evidence="6">
    <location>
        <begin position="65"/>
        <end position="189"/>
    </location>
</feature>
<keyword evidence="8" id="KW-1185">Reference proteome</keyword>
<comment type="cofactor">
    <cofactor evidence="5">
        <name>Zn(2+)</name>
        <dbReference type="ChEBI" id="CHEBI:29105"/>
    </cofactor>
    <text evidence="5">Binds 1 zinc ion per subunit.</text>
</comment>
<accession>Q54F32</accession>
<dbReference type="PANTHER" id="PTHR46081:SF8">
    <property type="entry name" value="PEPTIDE METHIONINE SULFOXIDE REDUCTASE 2"/>
    <property type="match status" value="1"/>
</dbReference>
<dbReference type="VEuPathDB" id="AmoebaDB:DDB_G0291145"/>
<dbReference type="GO" id="GO:0034599">
    <property type="term" value="P:cellular response to oxidative stress"/>
    <property type="evidence" value="ECO:0000318"/>
    <property type="project" value="GO_Central"/>
</dbReference>
<dbReference type="GO" id="GO:0005737">
    <property type="term" value="C:cytoplasm"/>
    <property type="evidence" value="ECO:0000318"/>
    <property type="project" value="GO_Central"/>
</dbReference>
<protein>
    <recommendedName>
        <fullName evidence="5">Peptide-methionine (R)-S-oxide reductase</fullName>
        <ecNumber evidence="5">1.8.4.12</ecNumber>
    </recommendedName>
</protein>
<dbReference type="dictyBase" id="DDB_G0291145">
    <property type="gene designation" value="msrB"/>
</dbReference>
<keyword evidence="4 5" id="KW-0560">Oxidoreductase</keyword>
<dbReference type="PANTHER" id="PTHR46081">
    <property type="entry name" value="PEPTIDE METHIONINE SULFOXIDE REDUCTASE 2"/>
    <property type="match status" value="1"/>
</dbReference>
<dbReference type="Gene3D" id="2.170.150.20">
    <property type="entry name" value="Peptide methionine sulfoxide reductase"/>
    <property type="match status" value="1"/>
</dbReference>
<evidence type="ECO:0000259" key="6">
    <source>
        <dbReference type="PROSITE" id="PS51790"/>
    </source>
</evidence>
<dbReference type="OMA" id="DEQWRAE"/>
<reference evidence="7 8" key="1">
    <citation type="journal article" date="2005" name="Nature">
        <title>The genome of the social amoeba Dictyostelium discoideum.</title>
        <authorList>
            <consortium name="The Dictyostelium discoideum Sequencing Consortium"/>
            <person name="Eichinger L."/>
            <person name="Pachebat J.A."/>
            <person name="Glockner G."/>
            <person name="Rajandream M.A."/>
            <person name="Sucgang R."/>
            <person name="Berriman M."/>
            <person name="Song J."/>
            <person name="Olsen R."/>
            <person name="Szafranski K."/>
            <person name="Xu Q."/>
            <person name="Tunggal B."/>
            <person name="Kummerfeld S."/>
            <person name="Madera M."/>
            <person name="Konfortov B.A."/>
            <person name="Rivero F."/>
            <person name="Bankier A.T."/>
            <person name="Lehmann R."/>
            <person name="Hamlin N."/>
            <person name="Davies R."/>
            <person name="Gaudet P."/>
            <person name="Fey P."/>
            <person name="Pilcher K."/>
            <person name="Chen G."/>
            <person name="Saunders D."/>
            <person name="Sodergren E."/>
            <person name="Davis P."/>
            <person name="Kerhornou A."/>
            <person name="Nie X."/>
            <person name="Hall N."/>
            <person name="Anjard C."/>
            <person name="Hemphill L."/>
            <person name="Bason N."/>
            <person name="Farbrother P."/>
            <person name="Desany B."/>
            <person name="Just E."/>
            <person name="Morio T."/>
            <person name="Rost R."/>
            <person name="Churcher C."/>
            <person name="Cooper J."/>
            <person name="Haydock S."/>
            <person name="van Driessche N."/>
            <person name="Cronin A."/>
            <person name="Goodhead I."/>
            <person name="Muzny D."/>
            <person name="Mourier T."/>
            <person name="Pain A."/>
            <person name="Lu M."/>
            <person name="Harper D."/>
            <person name="Lindsay R."/>
            <person name="Hauser H."/>
            <person name="James K."/>
            <person name="Quiles M."/>
            <person name="Madan Babu M."/>
            <person name="Saito T."/>
            <person name="Buchrieser C."/>
            <person name="Wardroper A."/>
            <person name="Felder M."/>
            <person name="Thangavelu M."/>
            <person name="Johnson D."/>
            <person name="Knights A."/>
            <person name="Loulseged H."/>
            <person name="Mungall K."/>
            <person name="Oliver K."/>
            <person name="Price C."/>
            <person name="Quail M.A."/>
            <person name="Urushihara H."/>
            <person name="Hernandez J."/>
            <person name="Rabbinowitsch E."/>
            <person name="Steffen D."/>
            <person name="Sanders M."/>
            <person name="Ma J."/>
            <person name="Kohara Y."/>
            <person name="Sharp S."/>
            <person name="Simmonds M."/>
            <person name="Spiegler S."/>
            <person name="Tivey A."/>
            <person name="Sugano S."/>
            <person name="White B."/>
            <person name="Walker D."/>
            <person name="Woodward J."/>
            <person name="Winckler T."/>
            <person name="Tanaka Y."/>
            <person name="Shaulsky G."/>
            <person name="Schleicher M."/>
            <person name="Weinstock G."/>
            <person name="Rosenthal A."/>
            <person name="Cox E.C."/>
            <person name="Chisholm R.L."/>
            <person name="Gibbs R."/>
            <person name="Loomis W.F."/>
            <person name="Platzer M."/>
            <person name="Kay R.R."/>
            <person name="Williams J."/>
            <person name="Dear P.H."/>
            <person name="Noegel A.A."/>
            <person name="Barrell B."/>
            <person name="Kuspa A."/>
        </authorList>
    </citation>
    <scope>NUCLEOTIDE SEQUENCE [LARGE SCALE GENOMIC DNA]</scope>
    <source>
        <strain evidence="7 8">AX4</strain>
    </source>
</reference>
<name>Q54F32_DICDI</name>
<dbReference type="KEGG" id="ddi:DDB_G0291145"/>
<dbReference type="HOGENOM" id="CLU_031040_8_1_1"/>
<dbReference type="AlphaFoldDB" id="Q54F32"/>
<dbReference type="eggNOG" id="KOG0856">
    <property type="taxonomic scope" value="Eukaryota"/>
</dbReference>
<evidence type="ECO:0000256" key="2">
    <source>
        <dbReference type="ARBA" id="ARBA00022723"/>
    </source>
</evidence>
<comment type="catalytic activity">
    <reaction evidence="5">
        <text>L-methionyl-[protein] + [thioredoxin]-disulfide + H2O = L-methionyl-(R)-S-oxide-[protein] + [thioredoxin]-dithiol</text>
        <dbReference type="Rhea" id="RHEA:24164"/>
        <dbReference type="Rhea" id="RHEA-COMP:10698"/>
        <dbReference type="Rhea" id="RHEA-COMP:10700"/>
        <dbReference type="Rhea" id="RHEA-COMP:12313"/>
        <dbReference type="Rhea" id="RHEA-COMP:12314"/>
        <dbReference type="ChEBI" id="CHEBI:15377"/>
        <dbReference type="ChEBI" id="CHEBI:16044"/>
        <dbReference type="ChEBI" id="CHEBI:29950"/>
        <dbReference type="ChEBI" id="CHEBI:45764"/>
        <dbReference type="ChEBI" id="CHEBI:50058"/>
        <dbReference type="EC" id="1.8.4.12"/>
    </reaction>
</comment>
<dbReference type="GO" id="GO:0033743">
    <property type="term" value="F:peptide-methionine (R)-S-oxide reductase activity"/>
    <property type="evidence" value="ECO:0000318"/>
    <property type="project" value="GO_Central"/>
</dbReference>
<dbReference type="SUPFAM" id="SSF51316">
    <property type="entry name" value="Mss4-like"/>
    <property type="match status" value="1"/>
</dbReference>
<proteinExistence type="inferred from homology"/>
<dbReference type="Pfam" id="PF01641">
    <property type="entry name" value="SelR"/>
    <property type="match status" value="1"/>
</dbReference>
<evidence type="ECO:0000313" key="8">
    <source>
        <dbReference type="Proteomes" id="UP000002195"/>
    </source>
</evidence>
<gene>
    <name evidence="7" type="ORF">DDB_G0291145</name>
</gene>
<dbReference type="RefSeq" id="XP_635358.1">
    <property type="nucleotide sequence ID" value="XM_630266.1"/>
</dbReference>
<dbReference type="NCBIfam" id="TIGR00357">
    <property type="entry name" value="peptide-methionine (R)-S-oxide reductase MsrB"/>
    <property type="match status" value="1"/>
</dbReference>
<organism evidence="7 8">
    <name type="scientific">Dictyostelium discoideum</name>
    <name type="common">Social amoeba</name>
    <dbReference type="NCBI Taxonomy" id="44689"/>
    <lineage>
        <taxon>Eukaryota</taxon>
        <taxon>Amoebozoa</taxon>
        <taxon>Evosea</taxon>
        <taxon>Eumycetozoa</taxon>
        <taxon>Dictyostelia</taxon>
        <taxon>Dictyosteliales</taxon>
        <taxon>Dictyosteliaceae</taxon>
        <taxon>Dictyostelium</taxon>
    </lineage>
</organism>
<dbReference type="GO" id="GO:0030091">
    <property type="term" value="P:protein repair"/>
    <property type="evidence" value="ECO:0007669"/>
    <property type="project" value="InterPro"/>
</dbReference>
<comment type="caution">
    <text evidence="7">The sequence shown here is derived from an EMBL/GenBank/DDBJ whole genome shotgun (WGS) entry which is preliminary data.</text>
</comment>
<dbReference type="PROSITE" id="PS51790">
    <property type="entry name" value="MSRB"/>
    <property type="match status" value="1"/>
</dbReference>
<dbReference type="InParanoid" id="Q54F32"/>